<evidence type="ECO:0000313" key="5">
    <source>
        <dbReference type="EMBL" id="CUJ98744.1"/>
    </source>
</evidence>
<dbReference type="RefSeq" id="WP_082643601.1">
    <property type="nucleotide sequence ID" value="NZ_CYUD01000005.1"/>
</dbReference>
<dbReference type="InterPro" id="IPR011006">
    <property type="entry name" value="CheY-like_superfamily"/>
</dbReference>
<dbReference type="InterPro" id="IPR027417">
    <property type="entry name" value="P-loop_NTPase"/>
</dbReference>
<dbReference type="STRING" id="1715692.RUE5091_01960"/>
<dbReference type="GO" id="GO:0000160">
    <property type="term" value="P:phosphorelay signal transduction system"/>
    <property type="evidence" value="ECO:0007669"/>
    <property type="project" value="InterPro"/>
</dbReference>
<keyword evidence="5" id="KW-0131">Cell cycle</keyword>
<sequence>MNKSVSNFKSHAVMLVSDNEAITQMVSEVFPAERNNTVTENGTSFQALNGTALELAFKHDLVIFEIDPDDASEVQAIKEVLGHRKDDTVFVALTQNDVSITKARALLKIGVDEVLPLSIDQESLQAAVSEKITARAVPQTQFHEGGRALGKVIPVAKTRGGAGASTVAVNLACALVGGKGSMFRKVAKSRVALLDLDIQFGNSNVFLDIEDNGGFLQLIENAELPDDHFLSSILQQHDLGLDVLCAPSPMVPLQSLRSDLIEGMLDLLQRRYDYIVIDLPCAIVDWVEPIFKRAAQLALVTDTTVPCVRQARRLIDFYREANVGLPVEVIVNRERNSLIRPPHVREAEKVLDTKFKHWIPDNPKVARNAVDLGRPVTDMKPQSDLGKALKKLAADLSAEEQTAATKNI</sequence>
<dbReference type="GO" id="GO:0005829">
    <property type="term" value="C:cytosol"/>
    <property type="evidence" value="ECO:0007669"/>
    <property type="project" value="TreeGrafter"/>
</dbReference>
<dbReference type="Pfam" id="PF10609">
    <property type="entry name" value="ParA"/>
    <property type="match status" value="1"/>
</dbReference>
<dbReference type="GO" id="GO:0005524">
    <property type="term" value="F:ATP binding"/>
    <property type="evidence" value="ECO:0007669"/>
    <property type="project" value="UniProtKB-KW"/>
</dbReference>
<dbReference type="InterPro" id="IPR050625">
    <property type="entry name" value="ParA/MinD_ATPase"/>
</dbReference>
<comment type="caution">
    <text evidence="3">Lacks conserved residue(s) required for the propagation of feature annotation.</text>
</comment>
<dbReference type="PROSITE" id="PS50110">
    <property type="entry name" value="RESPONSE_REGULATORY"/>
    <property type="match status" value="1"/>
</dbReference>
<feature type="domain" description="Response regulatory" evidence="4">
    <location>
        <begin position="12"/>
        <end position="132"/>
    </location>
</feature>
<dbReference type="EMBL" id="CYUD01000005">
    <property type="protein sequence ID" value="CUJ98744.1"/>
    <property type="molecule type" value="Genomic_DNA"/>
</dbReference>
<dbReference type="GO" id="GO:0016887">
    <property type="term" value="F:ATP hydrolysis activity"/>
    <property type="evidence" value="ECO:0007669"/>
    <property type="project" value="TreeGrafter"/>
</dbReference>
<dbReference type="GO" id="GO:0009898">
    <property type="term" value="C:cytoplasmic side of plasma membrane"/>
    <property type="evidence" value="ECO:0007669"/>
    <property type="project" value="TreeGrafter"/>
</dbReference>
<dbReference type="OrthoDB" id="8281972at2"/>
<proteinExistence type="predicted"/>
<accession>A0A0P1IIG6</accession>
<dbReference type="Gene3D" id="3.40.50.300">
    <property type="entry name" value="P-loop containing nucleotide triphosphate hydrolases"/>
    <property type="match status" value="1"/>
</dbReference>
<gene>
    <name evidence="5" type="primary">minD_2</name>
    <name evidence="5" type="ORF">RUE5091_01960</name>
</gene>
<keyword evidence="2" id="KW-0067">ATP-binding</keyword>
<evidence type="ECO:0000313" key="6">
    <source>
        <dbReference type="Proteomes" id="UP000051260"/>
    </source>
</evidence>
<dbReference type="GO" id="GO:0051782">
    <property type="term" value="P:negative regulation of cell division"/>
    <property type="evidence" value="ECO:0007669"/>
    <property type="project" value="TreeGrafter"/>
</dbReference>
<dbReference type="PANTHER" id="PTHR43384:SF13">
    <property type="entry name" value="SLR0110 PROTEIN"/>
    <property type="match status" value="1"/>
</dbReference>
<evidence type="ECO:0000256" key="3">
    <source>
        <dbReference type="PROSITE-ProRule" id="PRU00169"/>
    </source>
</evidence>
<protein>
    <submittedName>
        <fullName evidence="5">Cell division inhibitor MinD</fullName>
    </submittedName>
</protein>
<evidence type="ECO:0000259" key="4">
    <source>
        <dbReference type="PROSITE" id="PS50110"/>
    </source>
</evidence>
<dbReference type="AlphaFoldDB" id="A0A0P1IIG6"/>
<evidence type="ECO:0000256" key="1">
    <source>
        <dbReference type="ARBA" id="ARBA00022741"/>
    </source>
</evidence>
<organism evidence="5 6">
    <name type="scientific">Ruegeria denitrificans</name>
    <dbReference type="NCBI Taxonomy" id="1715692"/>
    <lineage>
        <taxon>Bacteria</taxon>
        <taxon>Pseudomonadati</taxon>
        <taxon>Pseudomonadota</taxon>
        <taxon>Alphaproteobacteria</taxon>
        <taxon>Rhodobacterales</taxon>
        <taxon>Roseobacteraceae</taxon>
        <taxon>Ruegeria</taxon>
    </lineage>
</organism>
<dbReference type="InterPro" id="IPR033756">
    <property type="entry name" value="YlxH/NBP35"/>
</dbReference>
<name>A0A0P1IIG6_9RHOB</name>
<dbReference type="SUPFAM" id="SSF52172">
    <property type="entry name" value="CheY-like"/>
    <property type="match status" value="1"/>
</dbReference>
<dbReference type="Gene3D" id="3.40.50.2300">
    <property type="match status" value="1"/>
</dbReference>
<keyword evidence="6" id="KW-1185">Reference proteome</keyword>
<reference evidence="6" key="1">
    <citation type="submission" date="2015-09" db="EMBL/GenBank/DDBJ databases">
        <authorList>
            <person name="Rodrigo-Torres L."/>
            <person name="Arahal D.R."/>
        </authorList>
    </citation>
    <scope>NUCLEOTIDE SEQUENCE [LARGE SCALE GENOMIC DNA]</scope>
    <source>
        <strain evidence="6">CECT 5091</strain>
    </source>
</reference>
<keyword evidence="5" id="KW-0132">Cell division</keyword>
<evidence type="ECO:0000256" key="2">
    <source>
        <dbReference type="ARBA" id="ARBA00022840"/>
    </source>
</evidence>
<dbReference type="SUPFAM" id="SSF52540">
    <property type="entry name" value="P-loop containing nucleoside triphosphate hydrolases"/>
    <property type="match status" value="1"/>
</dbReference>
<dbReference type="Proteomes" id="UP000051260">
    <property type="component" value="Unassembled WGS sequence"/>
</dbReference>
<dbReference type="GO" id="GO:0051301">
    <property type="term" value="P:cell division"/>
    <property type="evidence" value="ECO:0007669"/>
    <property type="project" value="UniProtKB-KW"/>
</dbReference>
<keyword evidence="1" id="KW-0547">Nucleotide-binding</keyword>
<dbReference type="PANTHER" id="PTHR43384">
    <property type="entry name" value="SEPTUM SITE-DETERMINING PROTEIN MIND HOMOLOG, CHLOROPLASTIC-RELATED"/>
    <property type="match status" value="1"/>
</dbReference>
<dbReference type="InterPro" id="IPR001789">
    <property type="entry name" value="Sig_transdc_resp-reg_receiver"/>
</dbReference>